<comment type="subunit">
    <text evidence="7">The transporter is composed of YjjB and YjjP.</text>
</comment>
<keyword evidence="5" id="KW-0472">Membrane</keyword>
<evidence type="ECO:0000256" key="7">
    <source>
        <dbReference type="ARBA" id="ARBA00038684"/>
    </source>
</evidence>
<evidence type="ECO:0000256" key="3">
    <source>
        <dbReference type="ARBA" id="ARBA00022692"/>
    </source>
</evidence>
<dbReference type="Proteomes" id="UP000619976">
    <property type="component" value="Unassembled WGS sequence"/>
</dbReference>
<protein>
    <submittedName>
        <fullName evidence="9">Inner membrane protein YjjP</fullName>
    </submittedName>
    <submittedName>
        <fullName evidence="10">Threonine/serine exporter ThrE family protein</fullName>
    </submittedName>
</protein>
<feature type="domain" description="Threonine/serine exporter-like N-terminal" evidence="8">
    <location>
        <begin position="23"/>
        <end position="260"/>
    </location>
</feature>
<accession>A0A379EM07</accession>
<evidence type="ECO:0000256" key="2">
    <source>
        <dbReference type="ARBA" id="ARBA00022475"/>
    </source>
</evidence>
<evidence type="ECO:0000313" key="11">
    <source>
        <dbReference type="Proteomes" id="UP000183920"/>
    </source>
</evidence>
<dbReference type="GO" id="GO:0022857">
    <property type="term" value="F:transmembrane transporter activity"/>
    <property type="evidence" value="ECO:0007669"/>
    <property type="project" value="InterPro"/>
</dbReference>
<reference evidence="10 12" key="3">
    <citation type="submission" date="2020-12" db="EMBL/GenBank/DDBJ databases">
        <title>Enhanced detection system for hospital associated transmission using whole genome sequencing surveillance.</title>
        <authorList>
            <person name="Harrison L.H."/>
            <person name="Van Tyne D."/>
            <person name="Marsh J.W."/>
            <person name="Griffith M.P."/>
            <person name="Snyder D.J."/>
            <person name="Cooper V.S."/>
            <person name="Mustapha M."/>
        </authorList>
    </citation>
    <scope>NUCLEOTIDE SEQUENCE [LARGE SCALE GENOMIC DNA]</scope>
    <source>
        <strain evidence="10 12">PR00195</strain>
    </source>
</reference>
<dbReference type="InterPro" id="IPR010619">
    <property type="entry name" value="ThrE-like_N"/>
</dbReference>
<accession>A0A0G4QB62</accession>
<evidence type="ECO:0000313" key="12">
    <source>
        <dbReference type="Proteomes" id="UP000619976"/>
    </source>
</evidence>
<evidence type="ECO:0000256" key="5">
    <source>
        <dbReference type="ARBA" id="ARBA00023136"/>
    </source>
</evidence>
<dbReference type="GO" id="GO:0005886">
    <property type="term" value="C:plasma membrane"/>
    <property type="evidence" value="ECO:0007669"/>
    <property type="project" value="UniProtKB-SubCell"/>
</dbReference>
<keyword evidence="4" id="KW-1133">Transmembrane helix</keyword>
<dbReference type="PANTHER" id="PTHR34390:SF2">
    <property type="entry name" value="SUCCINATE TRANSPORTER SUBUNIT YJJP-RELATED"/>
    <property type="match status" value="1"/>
</dbReference>
<evidence type="ECO:0000256" key="4">
    <source>
        <dbReference type="ARBA" id="ARBA00022989"/>
    </source>
</evidence>
<keyword evidence="2" id="KW-1003">Cell membrane</keyword>
<name>A0A0G4QB62_9GAMM</name>
<evidence type="ECO:0000313" key="10">
    <source>
        <dbReference type="EMBL" id="MBJ2116667.1"/>
    </source>
</evidence>
<evidence type="ECO:0000256" key="6">
    <source>
        <dbReference type="ARBA" id="ARBA00034125"/>
    </source>
</evidence>
<dbReference type="RefSeq" id="WP_006536489.1">
    <property type="nucleotide sequence ID" value="NZ_CAXOKJ010000001.1"/>
</dbReference>
<dbReference type="GO" id="GO:0015744">
    <property type="term" value="P:succinate transport"/>
    <property type="evidence" value="ECO:0007669"/>
    <property type="project" value="TreeGrafter"/>
</dbReference>
<dbReference type="EMBL" id="CVRY01000004">
    <property type="protein sequence ID" value="CRL62876.1"/>
    <property type="molecule type" value="Genomic_DNA"/>
</dbReference>
<evidence type="ECO:0000256" key="1">
    <source>
        <dbReference type="ARBA" id="ARBA00004651"/>
    </source>
</evidence>
<dbReference type="InterPro" id="IPR050539">
    <property type="entry name" value="ThrE_Dicarb/AminoAcid_Exp"/>
</dbReference>
<sequence>MDNEIMAECTAISQDKQREITKLCIQTALLLLQHGAESMLVEQLSTRLGLALGVHQVESAISANAVVLTTIVNGHCQTSTRKIVDRGINMHVVTEVQHIVILVEHHLADIYEARKRFEHIKPLRYPRWAIIFMVALSCGCFSKLNGGNWDGFLVSAIGGGLGMFVRQVLTHRQMNPLINFCITAFVATSVSGLLLKLSYFQTTATISMAASVLLLVPGFPLINAVADMFKGHVNTGLARWAMATMLTLATCLGVILAMAVWGLRDWA</sequence>
<organism evidence="9 11">
    <name type="scientific">Proteus penneri</name>
    <dbReference type="NCBI Taxonomy" id="102862"/>
    <lineage>
        <taxon>Bacteria</taxon>
        <taxon>Pseudomonadati</taxon>
        <taxon>Pseudomonadota</taxon>
        <taxon>Gammaproteobacteria</taxon>
        <taxon>Enterobacterales</taxon>
        <taxon>Morganellaceae</taxon>
        <taxon>Proteus</taxon>
    </lineage>
</organism>
<evidence type="ECO:0000313" key="9">
    <source>
        <dbReference type="EMBL" id="CRL62876.1"/>
    </source>
</evidence>
<reference evidence="9" key="1">
    <citation type="submission" date="2015-06" db="EMBL/GenBank/DDBJ databases">
        <authorList>
            <person name="Urmite Genomes Urmite Genomes"/>
        </authorList>
    </citation>
    <scope>NUCLEOTIDE SEQUENCE [LARGE SCALE GENOMIC DNA]</scope>
    <source>
        <strain evidence="9">CSUR P1867</strain>
    </source>
</reference>
<comment type="similarity">
    <text evidence="6">Belongs to the ThrE exporter (TC 2.A.79) family.</text>
</comment>
<keyword evidence="12" id="KW-1185">Reference proteome</keyword>
<proteinExistence type="inferred from homology"/>
<dbReference type="PANTHER" id="PTHR34390">
    <property type="entry name" value="UPF0442 PROTEIN YJJB-RELATED"/>
    <property type="match status" value="1"/>
</dbReference>
<dbReference type="AlphaFoldDB" id="A0A0G4QB62"/>
<comment type="subcellular location">
    <subcellularLocation>
        <location evidence="1">Cell membrane</location>
        <topology evidence="1">Multi-pass membrane protein</topology>
    </subcellularLocation>
</comment>
<evidence type="ECO:0000259" key="8">
    <source>
        <dbReference type="Pfam" id="PF06738"/>
    </source>
</evidence>
<reference evidence="11" key="2">
    <citation type="submission" date="2015-06" db="EMBL/GenBank/DDBJ databases">
        <authorList>
            <person name="Urmite Genomes"/>
        </authorList>
    </citation>
    <scope>NUCLEOTIDE SEQUENCE [LARGE SCALE GENOMIC DNA]</scope>
    <source>
        <strain evidence="11">CSUR P1867</strain>
    </source>
</reference>
<dbReference type="EMBL" id="JAEKCB010000001">
    <property type="protein sequence ID" value="MBJ2116667.1"/>
    <property type="molecule type" value="Genomic_DNA"/>
</dbReference>
<keyword evidence="3" id="KW-0812">Transmembrane</keyword>
<gene>
    <name evidence="9" type="primary">yjjP</name>
    <name evidence="9" type="ORF">BN1804_02192</name>
    <name evidence="10" type="ORF">JFQ69_03120</name>
</gene>
<dbReference type="Proteomes" id="UP000183920">
    <property type="component" value="Unassembled WGS sequence"/>
</dbReference>
<dbReference type="Pfam" id="PF06738">
    <property type="entry name" value="ThrE"/>
    <property type="match status" value="1"/>
</dbReference>